<organism evidence="7 8">
    <name type="scientific">Liquidambar formosana</name>
    <name type="common">Formosan gum</name>
    <dbReference type="NCBI Taxonomy" id="63359"/>
    <lineage>
        <taxon>Eukaryota</taxon>
        <taxon>Viridiplantae</taxon>
        <taxon>Streptophyta</taxon>
        <taxon>Embryophyta</taxon>
        <taxon>Tracheophyta</taxon>
        <taxon>Spermatophyta</taxon>
        <taxon>Magnoliopsida</taxon>
        <taxon>eudicotyledons</taxon>
        <taxon>Gunneridae</taxon>
        <taxon>Pentapetalae</taxon>
        <taxon>Saxifragales</taxon>
        <taxon>Altingiaceae</taxon>
        <taxon>Liquidambar</taxon>
    </lineage>
</organism>
<keyword evidence="3" id="KW-0636">Prenylation</keyword>
<protein>
    <recommendedName>
        <fullName evidence="6">HMA domain-containing protein</fullName>
    </recommendedName>
</protein>
<comment type="caution">
    <text evidence="7">The sequence shown here is derived from an EMBL/GenBank/DDBJ whole genome shotgun (WGS) entry which is preliminary data.</text>
</comment>
<feature type="compositionally biased region" description="Basic and acidic residues" evidence="5">
    <location>
        <begin position="102"/>
        <end position="115"/>
    </location>
</feature>
<evidence type="ECO:0000256" key="5">
    <source>
        <dbReference type="SAM" id="MobiDB-lite"/>
    </source>
</evidence>
<dbReference type="InterPro" id="IPR036163">
    <property type="entry name" value="HMA_dom_sf"/>
</dbReference>
<evidence type="ECO:0000259" key="6">
    <source>
        <dbReference type="PROSITE" id="PS50846"/>
    </source>
</evidence>
<evidence type="ECO:0000313" key="8">
    <source>
        <dbReference type="Proteomes" id="UP001415857"/>
    </source>
</evidence>
<dbReference type="PANTHER" id="PTHR45868">
    <property type="entry name" value="HEAVY METAL-ASSOCIATED ISOPRENYLATED PLANT PROTEIN 33-RELATED"/>
    <property type="match status" value="1"/>
</dbReference>
<keyword evidence="2" id="KW-0479">Metal-binding</keyword>
<dbReference type="InterPro" id="IPR006121">
    <property type="entry name" value="HMA_dom"/>
</dbReference>
<evidence type="ECO:0000313" key="7">
    <source>
        <dbReference type="EMBL" id="KAK9281912.1"/>
    </source>
</evidence>
<keyword evidence="8" id="KW-1185">Reference proteome</keyword>
<dbReference type="PROSITE" id="PS50846">
    <property type="entry name" value="HMA_2"/>
    <property type="match status" value="1"/>
</dbReference>
<dbReference type="PANTHER" id="PTHR45868:SF80">
    <property type="entry name" value="F15K9.8-RELATED"/>
    <property type="match status" value="1"/>
</dbReference>
<dbReference type="AlphaFoldDB" id="A0AAP0RTA7"/>
<evidence type="ECO:0000256" key="1">
    <source>
        <dbReference type="ARBA" id="ARBA00022481"/>
    </source>
</evidence>
<dbReference type="Proteomes" id="UP001415857">
    <property type="component" value="Unassembled WGS sequence"/>
</dbReference>
<keyword evidence="1" id="KW-0488">Methylation</keyword>
<sequence length="268" mass="29251">MAATPAEGTPEPLKYQTWILKVSIHCEGCKKKVKKVLHSIDGVYKTEIDSQQQKVKVTGNVDAETLIKKLMKTGKNAELWPEMSEKKAGKSKKKGKQNGAKNGEKSGEDDQKSSEEPDEAVGDDQSAVTDEKDSESEEAAEKNSGGNGGKKKRNRRKKGKSNNGGGENSGDAPNWPQMANPGPAPQPPHMASMDLIPTHQHSYSYPPMYHSPPVYAVSYNTVAHPSTNASYYTPPMYGHTYSHQETYPPAPSFDPITDDDDEIGCSIM</sequence>
<feature type="domain" description="HMA" evidence="6">
    <location>
        <begin position="15"/>
        <end position="78"/>
    </location>
</feature>
<feature type="region of interest" description="Disordered" evidence="5">
    <location>
        <begin position="78"/>
        <end position="194"/>
    </location>
</feature>
<name>A0AAP0RTA7_LIQFO</name>
<evidence type="ECO:0000256" key="4">
    <source>
        <dbReference type="ARBA" id="ARBA00024045"/>
    </source>
</evidence>
<dbReference type="Gene3D" id="3.30.70.100">
    <property type="match status" value="1"/>
</dbReference>
<dbReference type="FunFam" id="3.30.70.100:FF:000008">
    <property type="entry name" value="Copper transport protein ATOX1"/>
    <property type="match status" value="1"/>
</dbReference>
<keyword evidence="3" id="KW-0449">Lipoprotein</keyword>
<reference evidence="7 8" key="1">
    <citation type="journal article" date="2024" name="Plant J.">
        <title>Genome sequences and population genomics reveal climatic adaptation and genomic divergence between two closely related sweetgum species.</title>
        <authorList>
            <person name="Xu W.Q."/>
            <person name="Ren C.Q."/>
            <person name="Zhang X.Y."/>
            <person name="Comes H.P."/>
            <person name="Liu X.H."/>
            <person name="Li Y.G."/>
            <person name="Kettle C.J."/>
            <person name="Jalonen R."/>
            <person name="Gaisberger H."/>
            <person name="Ma Y.Z."/>
            <person name="Qiu Y.X."/>
        </authorList>
    </citation>
    <scope>NUCLEOTIDE SEQUENCE [LARGE SCALE GENOMIC DNA]</scope>
    <source>
        <strain evidence="7">Hangzhou</strain>
    </source>
</reference>
<dbReference type="EMBL" id="JBBPBK010000007">
    <property type="protein sequence ID" value="KAK9281912.1"/>
    <property type="molecule type" value="Genomic_DNA"/>
</dbReference>
<evidence type="ECO:0000256" key="3">
    <source>
        <dbReference type="ARBA" id="ARBA00023289"/>
    </source>
</evidence>
<accession>A0AAP0RTA7</accession>
<gene>
    <name evidence="7" type="ORF">L1049_004820</name>
</gene>
<dbReference type="CDD" id="cd00371">
    <property type="entry name" value="HMA"/>
    <property type="match status" value="1"/>
</dbReference>
<dbReference type="Pfam" id="PF00403">
    <property type="entry name" value="HMA"/>
    <property type="match status" value="1"/>
</dbReference>
<dbReference type="SUPFAM" id="SSF55008">
    <property type="entry name" value="HMA, heavy metal-associated domain"/>
    <property type="match status" value="1"/>
</dbReference>
<comment type="similarity">
    <text evidence="4">Belongs to the HIPP family.</text>
</comment>
<dbReference type="GO" id="GO:0046872">
    <property type="term" value="F:metal ion binding"/>
    <property type="evidence" value="ECO:0007669"/>
    <property type="project" value="UniProtKB-KW"/>
</dbReference>
<evidence type="ECO:0000256" key="2">
    <source>
        <dbReference type="ARBA" id="ARBA00022723"/>
    </source>
</evidence>
<proteinExistence type="inferred from homology"/>
<feature type="compositionally biased region" description="Basic residues" evidence="5">
    <location>
        <begin position="149"/>
        <end position="160"/>
    </location>
</feature>